<reference evidence="1 2" key="1">
    <citation type="submission" date="2015-07" db="EMBL/GenBank/DDBJ databases">
        <title>Complete genome sequence of Mycobacterium goodii X7B, a facultative thermophilic biodesulfurizing bacterium.</title>
        <authorList>
            <person name="Yu B."/>
            <person name="Li F."/>
            <person name="Xu P."/>
        </authorList>
    </citation>
    <scope>NUCLEOTIDE SEQUENCE [LARGE SCALE GENOMIC DNA]</scope>
    <source>
        <strain evidence="1 2">X7B</strain>
    </source>
</reference>
<dbReference type="InterPro" id="IPR011335">
    <property type="entry name" value="Restrct_endonuc-II-like"/>
</dbReference>
<dbReference type="Gene3D" id="3.40.960.10">
    <property type="entry name" value="VSR Endonuclease"/>
    <property type="match status" value="1"/>
</dbReference>
<dbReference type="AlphaFoldDB" id="A0A0K0WZX9"/>
<evidence type="ECO:0008006" key="3">
    <source>
        <dbReference type="Google" id="ProtNLM"/>
    </source>
</evidence>
<dbReference type="PATRIC" id="fig|134601.6.peg.299"/>
<protein>
    <recommendedName>
        <fullName evidence="3">DUF559 domain-containing protein</fullName>
    </recommendedName>
</protein>
<evidence type="ECO:0000313" key="2">
    <source>
        <dbReference type="Proteomes" id="UP000062255"/>
    </source>
</evidence>
<dbReference type="RefSeq" id="WP_049743156.1">
    <property type="nucleotide sequence ID" value="NZ_CP012150.1"/>
</dbReference>
<dbReference type="SUPFAM" id="SSF52980">
    <property type="entry name" value="Restriction endonuclease-like"/>
    <property type="match status" value="1"/>
</dbReference>
<gene>
    <name evidence="1" type="ORF">AFA91_01430</name>
</gene>
<accession>A0A0K0WZX9</accession>
<name>A0A0K0WZX9_MYCGD</name>
<organism evidence="1 2">
    <name type="scientific">Mycolicibacterium goodii</name>
    <name type="common">Mycobacterium goodii</name>
    <dbReference type="NCBI Taxonomy" id="134601"/>
    <lineage>
        <taxon>Bacteria</taxon>
        <taxon>Bacillati</taxon>
        <taxon>Actinomycetota</taxon>
        <taxon>Actinomycetes</taxon>
        <taxon>Mycobacteriales</taxon>
        <taxon>Mycobacteriaceae</taxon>
        <taxon>Mycolicibacterium</taxon>
    </lineage>
</organism>
<evidence type="ECO:0000313" key="1">
    <source>
        <dbReference type="EMBL" id="AKS30755.1"/>
    </source>
</evidence>
<dbReference type="OrthoDB" id="4390288at2"/>
<sequence>MTAPFLGSEALADGTLNRHQLRTRFRTLYPNVYVPKTSEPTLEQRTVGAWLWSGRRGVIAGPAAAALHGAKWIDPSIHIDLIHDNPRQPRGITTRRDTLLPGETVVIGEMLLTSAARTAFDIGRRSPTNRGVAQLDALLRVTGCTVADIADLANRHRGARGLRRLEATLSLVDPGAQSPKETWLRLLIVRDGLPKPTTQIPVLADDGTPLAYLDMGWEEWMVAVEYDGDQHRTDRRQYVKDIRRLEMLAELGWIVIRVVAEDGTAEVLRRIRAALTARQSSVRSRRKAS</sequence>
<dbReference type="STRING" id="134601.AFA91_01430"/>
<dbReference type="KEGG" id="mgo:AFA91_01430"/>
<dbReference type="EMBL" id="CP012150">
    <property type="protein sequence ID" value="AKS30755.1"/>
    <property type="molecule type" value="Genomic_DNA"/>
</dbReference>
<dbReference type="Proteomes" id="UP000062255">
    <property type="component" value="Chromosome"/>
</dbReference>
<proteinExistence type="predicted"/>